<evidence type="ECO:0000313" key="10">
    <source>
        <dbReference type="EMBL" id="TVZ07401.1"/>
    </source>
</evidence>
<evidence type="ECO:0000313" key="11">
    <source>
        <dbReference type="Proteomes" id="UP000460272"/>
    </source>
</evidence>
<dbReference type="InterPro" id="IPR051258">
    <property type="entry name" value="Diverse_Substrate_Transporter"/>
</dbReference>
<feature type="transmembrane region" description="Helical" evidence="8">
    <location>
        <begin position="215"/>
        <end position="234"/>
    </location>
</feature>
<feature type="transmembrane region" description="Helical" evidence="8">
    <location>
        <begin position="240"/>
        <end position="257"/>
    </location>
</feature>
<gene>
    <name evidence="10" type="ORF">EAS64_02665</name>
</gene>
<sequence length="282" mass="28706">MSTVQLGSALSVGLIKSDGPAGTAWLRLSIGALIFLAVARPPLRSIRRRDVPALLGLGVTTGLQTIAFLAAIDRIPLGTCVAIEFLGPLTVAAVRSHSTRALVWPALALAGVVLLTEPWHGSFNPAGVGLAALSGVGWASYILLTQQVGDRFDGITGLSLTVPIAALTAATMGVPQALGHLSFGAIAAAAGLALLLPVLPYALEMLALRGMKPAAFGTLMALEPAFGVLLGLFVLHQTPAPAQILGITLVVIAGAAAQRGGQRQHPAAESADVDLKPCPAPQ</sequence>
<keyword evidence="3" id="KW-1003">Cell membrane</keyword>
<dbReference type="EMBL" id="RPFW01000001">
    <property type="protein sequence ID" value="TVZ07401.1"/>
    <property type="molecule type" value="Genomic_DNA"/>
</dbReference>
<feature type="transmembrane region" description="Helical" evidence="8">
    <location>
        <begin position="126"/>
        <end position="144"/>
    </location>
</feature>
<dbReference type="GO" id="GO:0005886">
    <property type="term" value="C:plasma membrane"/>
    <property type="evidence" value="ECO:0007669"/>
    <property type="project" value="UniProtKB-SubCell"/>
</dbReference>
<keyword evidence="6 8" id="KW-0472">Membrane</keyword>
<comment type="subcellular location">
    <subcellularLocation>
        <location evidence="1">Cell membrane</location>
        <topology evidence="1">Multi-pass membrane protein</topology>
    </subcellularLocation>
</comment>
<feature type="domain" description="EamA" evidence="9">
    <location>
        <begin position="127"/>
        <end position="253"/>
    </location>
</feature>
<dbReference type="Proteomes" id="UP000460272">
    <property type="component" value="Unassembled WGS sequence"/>
</dbReference>
<protein>
    <submittedName>
        <fullName evidence="10">EamA family transporter</fullName>
    </submittedName>
</protein>
<evidence type="ECO:0000256" key="2">
    <source>
        <dbReference type="ARBA" id="ARBA00007362"/>
    </source>
</evidence>
<reference evidence="10 11" key="1">
    <citation type="submission" date="2018-11" db="EMBL/GenBank/DDBJ databases">
        <title>Trebonia kvetii gen.nov., sp.nov., a novel acidophilic actinobacterium, and proposal of the new actinobacterial family Treboniaceae fam. nov.</title>
        <authorList>
            <person name="Rapoport D."/>
            <person name="Sagova-Mareckova M."/>
            <person name="Sedlacek I."/>
            <person name="Provaznik J."/>
            <person name="Kralova S."/>
            <person name="Pavlinic D."/>
            <person name="Benes V."/>
            <person name="Kopecky J."/>
        </authorList>
    </citation>
    <scope>NUCLEOTIDE SEQUENCE [LARGE SCALE GENOMIC DNA]</scope>
    <source>
        <strain evidence="10 11">15Tr583</strain>
    </source>
</reference>
<dbReference type="SUPFAM" id="SSF103481">
    <property type="entry name" value="Multidrug resistance efflux transporter EmrE"/>
    <property type="match status" value="2"/>
</dbReference>
<evidence type="ECO:0000256" key="3">
    <source>
        <dbReference type="ARBA" id="ARBA00022475"/>
    </source>
</evidence>
<comment type="similarity">
    <text evidence="2">Belongs to the EamA transporter family.</text>
</comment>
<evidence type="ECO:0000256" key="7">
    <source>
        <dbReference type="SAM" id="MobiDB-lite"/>
    </source>
</evidence>
<evidence type="ECO:0000259" key="9">
    <source>
        <dbReference type="Pfam" id="PF00892"/>
    </source>
</evidence>
<evidence type="ECO:0000256" key="6">
    <source>
        <dbReference type="ARBA" id="ARBA00023136"/>
    </source>
</evidence>
<feature type="transmembrane region" description="Helical" evidence="8">
    <location>
        <begin position="20"/>
        <end position="39"/>
    </location>
</feature>
<feature type="transmembrane region" description="Helical" evidence="8">
    <location>
        <begin position="181"/>
        <end position="203"/>
    </location>
</feature>
<keyword evidence="5 8" id="KW-1133">Transmembrane helix</keyword>
<evidence type="ECO:0000256" key="4">
    <source>
        <dbReference type="ARBA" id="ARBA00022692"/>
    </source>
</evidence>
<feature type="region of interest" description="Disordered" evidence="7">
    <location>
        <begin position="263"/>
        <end position="282"/>
    </location>
</feature>
<proteinExistence type="inferred from homology"/>
<accession>A0A6P2CBT4</accession>
<keyword evidence="11" id="KW-1185">Reference proteome</keyword>
<dbReference type="PANTHER" id="PTHR42920">
    <property type="entry name" value="OS03G0707200 PROTEIN-RELATED"/>
    <property type="match status" value="1"/>
</dbReference>
<dbReference type="Pfam" id="PF00892">
    <property type="entry name" value="EamA"/>
    <property type="match status" value="1"/>
</dbReference>
<evidence type="ECO:0000256" key="1">
    <source>
        <dbReference type="ARBA" id="ARBA00004651"/>
    </source>
</evidence>
<dbReference type="InterPro" id="IPR037185">
    <property type="entry name" value="EmrE-like"/>
</dbReference>
<dbReference type="OrthoDB" id="9815120at2"/>
<feature type="transmembrane region" description="Helical" evidence="8">
    <location>
        <begin position="51"/>
        <end position="69"/>
    </location>
</feature>
<dbReference type="PANTHER" id="PTHR42920:SF5">
    <property type="entry name" value="EAMA DOMAIN-CONTAINING PROTEIN"/>
    <property type="match status" value="1"/>
</dbReference>
<dbReference type="AlphaFoldDB" id="A0A6P2CBT4"/>
<feature type="transmembrane region" description="Helical" evidence="8">
    <location>
        <begin position="75"/>
        <end position="94"/>
    </location>
</feature>
<evidence type="ECO:0000256" key="5">
    <source>
        <dbReference type="ARBA" id="ARBA00022989"/>
    </source>
</evidence>
<organism evidence="10 11">
    <name type="scientific">Trebonia kvetii</name>
    <dbReference type="NCBI Taxonomy" id="2480626"/>
    <lineage>
        <taxon>Bacteria</taxon>
        <taxon>Bacillati</taxon>
        <taxon>Actinomycetota</taxon>
        <taxon>Actinomycetes</taxon>
        <taxon>Streptosporangiales</taxon>
        <taxon>Treboniaceae</taxon>
        <taxon>Trebonia</taxon>
    </lineage>
</organism>
<dbReference type="InterPro" id="IPR000620">
    <property type="entry name" value="EamA_dom"/>
</dbReference>
<keyword evidence="4 8" id="KW-0812">Transmembrane</keyword>
<comment type="caution">
    <text evidence="10">The sequence shown here is derived from an EMBL/GenBank/DDBJ whole genome shotgun (WGS) entry which is preliminary data.</text>
</comment>
<name>A0A6P2CBT4_9ACTN</name>
<evidence type="ECO:0000256" key="8">
    <source>
        <dbReference type="SAM" id="Phobius"/>
    </source>
</evidence>
<feature type="transmembrane region" description="Helical" evidence="8">
    <location>
        <begin position="101"/>
        <end position="120"/>
    </location>
</feature>
<feature type="transmembrane region" description="Helical" evidence="8">
    <location>
        <begin position="156"/>
        <end position="175"/>
    </location>
</feature>